<dbReference type="EMBL" id="JAINDJ010000002">
    <property type="protein sequence ID" value="KAG9457609.1"/>
    <property type="molecule type" value="Genomic_DNA"/>
</dbReference>
<reference evidence="2 3" key="1">
    <citation type="submission" date="2021-07" db="EMBL/GenBank/DDBJ databases">
        <title>The Aristolochia fimbriata genome: insights into angiosperm evolution, floral development and chemical biosynthesis.</title>
        <authorList>
            <person name="Jiao Y."/>
        </authorList>
    </citation>
    <scope>NUCLEOTIDE SEQUENCE [LARGE SCALE GENOMIC DNA]</scope>
    <source>
        <strain evidence="2">IBCAS-2021</strain>
        <tissue evidence="2">Leaf</tissue>
    </source>
</reference>
<organism evidence="2 3">
    <name type="scientific">Aristolochia fimbriata</name>
    <name type="common">White veined hardy Dutchman's pipe vine</name>
    <dbReference type="NCBI Taxonomy" id="158543"/>
    <lineage>
        <taxon>Eukaryota</taxon>
        <taxon>Viridiplantae</taxon>
        <taxon>Streptophyta</taxon>
        <taxon>Embryophyta</taxon>
        <taxon>Tracheophyta</taxon>
        <taxon>Spermatophyta</taxon>
        <taxon>Magnoliopsida</taxon>
        <taxon>Magnoliidae</taxon>
        <taxon>Piperales</taxon>
        <taxon>Aristolochiaceae</taxon>
        <taxon>Aristolochia</taxon>
    </lineage>
</organism>
<feature type="compositionally biased region" description="Acidic residues" evidence="1">
    <location>
        <begin position="1"/>
        <end position="10"/>
    </location>
</feature>
<evidence type="ECO:0000313" key="2">
    <source>
        <dbReference type="EMBL" id="KAG9457609.1"/>
    </source>
</evidence>
<dbReference type="Proteomes" id="UP000825729">
    <property type="component" value="Unassembled WGS sequence"/>
</dbReference>
<evidence type="ECO:0000313" key="3">
    <source>
        <dbReference type="Proteomes" id="UP000825729"/>
    </source>
</evidence>
<protein>
    <submittedName>
        <fullName evidence="2">Uncharacterized protein</fullName>
    </submittedName>
</protein>
<comment type="caution">
    <text evidence="2">The sequence shown here is derived from an EMBL/GenBank/DDBJ whole genome shotgun (WGS) entry which is preliminary data.</text>
</comment>
<accession>A0AAV7FAI2</accession>
<name>A0AAV7FAI2_ARIFI</name>
<feature type="region of interest" description="Disordered" evidence="1">
    <location>
        <begin position="79"/>
        <end position="101"/>
    </location>
</feature>
<feature type="compositionally biased region" description="Polar residues" evidence="1">
    <location>
        <begin position="81"/>
        <end position="99"/>
    </location>
</feature>
<keyword evidence="3" id="KW-1185">Reference proteome</keyword>
<evidence type="ECO:0000256" key="1">
    <source>
        <dbReference type="SAM" id="MobiDB-lite"/>
    </source>
</evidence>
<sequence>MAFTEEEEEGTGGTWPFEGESESETTEDESAWRTRSRWGEAVTWTMSGEDGTAHVSKGGRRERCYRKGTRTAGIIVGATVGQASSSPRRSESKNTSSGQWPYGEVCVNRTMSMIWLVSLFEQVATVSGCASACVGGDQPD</sequence>
<proteinExistence type="predicted"/>
<feature type="compositionally biased region" description="Acidic residues" evidence="1">
    <location>
        <begin position="19"/>
        <end position="29"/>
    </location>
</feature>
<feature type="region of interest" description="Disordered" evidence="1">
    <location>
        <begin position="1"/>
        <end position="62"/>
    </location>
</feature>
<dbReference type="AlphaFoldDB" id="A0AAV7FAI2"/>
<gene>
    <name evidence="2" type="ORF">H6P81_002117</name>
</gene>